<proteinExistence type="predicted"/>
<gene>
    <name evidence="1" type="ORF">BCO9919_01696</name>
</gene>
<evidence type="ECO:0000313" key="2">
    <source>
        <dbReference type="Proteomes" id="UP000494322"/>
    </source>
</evidence>
<name>A0A6J5J0S8_9BURK</name>
<sequence length="65" mass="6808">MSRLVSVSGDGTGVDLATAMNAAQCNAQVVIIGRRANVLEHAAEAIDGVFPDVRPPRHDCRLGHA</sequence>
<dbReference type="InterPro" id="IPR036291">
    <property type="entry name" value="NAD(P)-bd_dom_sf"/>
</dbReference>
<dbReference type="RefSeq" id="WP_175237648.1">
    <property type="nucleotide sequence ID" value="NZ_CABWIK020000006.1"/>
</dbReference>
<dbReference type="AlphaFoldDB" id="A0A6J5J0S8"/>
<evidence type="ECO:0000313" key="1">
    <source>
        <dbReference type="EMBL" id="CAB3965194.1"/>
    </source>
</evidence>
<accession>A0A6J5J0S8</accession>
<organism evidence="1 2">
    <name type="scientific">Burkholderia cenocepacia</name>
    <dbReference type="NCBI Taxonomy" id="95486"/>
    <lineage>
        <taxon>Bacteria</taxon>
        <taxon>Pseudomonadati</taxon>
        <taxon>Pseudomonadota</taxon>
        <taxon>Betaproteobacteria</taxon>
        <taxon>Burkholderiales</taxon>
        <taxon>Burkholderiaceae</taxon>
        <taxon>Burkholderia</taxon>
        <taxon>Burkholderia cepacia complex</taxon>
    </lineage>
</organism>
<dbReference type="EMBL" id="CABWIK020000006">
    <property type="protein sequence ID" value="CAB3965194.1"/>
    <property type="molecule type" value="Genomic_DNA"/>
</dbReference>
<reference evidence="1 2" key="1">
    <citation type="submission" date="2020-04" db="EMBL/GenBank/DDBJ databases">
        <authorList>
            <person name="Depoorter E."/>
        </authorList>
    </citation>
    <scope>NUCLEOTIDE SEQUENCE [LARGE SCALE GENOMIC DNA]</scope>
    <source>
        <strain evidence="1 2">BCC0132</strain>
    </source>
</reference>
<dbReference type="SUPFAM" id="SSF51735">
    <property type="entry name" value="NAD(P)-binding Rossmann-fold domains"/>
    <property type="match status" value="1"/>
</dbReference>
<dbReference type="Proteomes" id="UP000494322">
    <property type="component" value="Unassembled WGS sequence"/>
</dbReference>
<protein>
    <submittedName>
        <fullName evidence="1">Putative 3-oxacyl-ACP reductase</fullName>
    </submittedName>
</protein>